<dbReference type="AlphaFoldDB" id="D1NVX5"/>
<evidence type="ECO:0000313" key="5">
    <source>
        <dbReference type="Proteomes" id="UP000003656"/>
    </source>
</evidence>
<evidence type="ECO:0000313" key="4">
    <source>
        <dbReference type="EMBL" id="KFI59995.1"/>
    </source>
</evidence>
<dbReference type="eggNOG" id="COG4961">
    <property type="taxonomic scope" value="Bacteria"/>
</dbReference>
<evidence type="ECO:0000313" key="3">
    <source>
        <dbReference type="EMBL" id="EFA22261.1"/>
    </source>
</evidence>
<protein>
    <submittedName>
        <fullName evidence="4">Pilus biosynthesis protein TadE</fullName>
    </submittedName>
    <submittedName>
        <fullName evidence="3">TadE-like protein</fullName>
    </submittedName>
</protein>
<keyword evidence="1" id="KW-1133">Transmembrane helix</keyword>
<dbReference type="Proteomes" id="UP000029074">
    <property type="component" value="Unassembled WGS sequence"/>
</dbReference>
<dbReference type="InterPro" id="IPR049790">
    <property type="entry name" value="Rv3655c/TadE"/>
</dbReference>
<reference evidence="3 5" key="1">
    <citation type="submission" date="2009-11" db="EMBL/GenBank/DDBJ databases">
        <authorList>
            <person name="Weinstock G."/>
            <person name="Sodergren E."/>
            <person name="Clifton S."/>
            <person name="Fulton L."/>
            <person name="Fulton B."/>
            <person name="Courtney L."/>
            <person name="Fronick C."/>
            <person name="Harrison M."/>
            <person name="Strong C."/>
            <person name="Farmer C."/>
            <person name="Delahaunty K."/>
            <person name="Markovic C."/>
            <person name="Hall O."/>
            <person name="Minx P."/>
            <person name="Tomlinson C."/>
            <person name="Mitreva M."/>
            <person name="Nelson J."/>
            <person name="Hou S."/>
            <person name="Wollam A."/>
            <person name="Pepin K.H."/>
            <person name="Johnson M."/>
            <person name="Bhonagiri V."/>
            <person name="Nash W.E."/>
            <person name="Warren W."/>
            <person name="Chinwalla A."/>
            <person name="Mardis E.R."/>
            <person name="Wilson R.K."/>
        </authorList>
    </citation>
    <scope>NUCLEOTIDE SEQUENCE [LARGE SCALE GENOMIC DNA]</scope>
    <source>
        <strain evidence="3 5">DSM 20093</strain>
    </source>
</reference>
<dbReference type="Proteomes" id="UP000003656">
    <property type="component" value="Unassembled WGS sequence"/>
</dbReference>
<dbReference type="EMBL" id="JGYW01000001">
    <property type="protein sequence ID" value="KFI59995.1"/>
    <property type="molecule type" value="Genomic_DNA"/>
</dbReference>
<evidence type="ECO:0000259" key="2">
    <source>
        <dbReference type="Pfam" id="PF07811"/>
    </source>
</evidence>
<dbReference type="Pfam" id="PF07811">
    <property type="entry name" value="TadE"/>
    <property type="match status" value="1"/>
</dbReference>
<dbReference type="EMBL" id="ABXB03000004">
    <property type="protein sequence ID" value="EFA22261.1"/>
    <property type="molecule type" value="Genomic_DNA"/>
</dbReference>
<keyword evidence="1" id="KW-0472">Membrane</keyword>
<keyword evidence="6" id="KW-1185">Reference proteome</keyword>
<dbReference type="InterPro" id="IPR012495">
    <property type="entry name" value="TadE-like_dom"/>
</dbReference>
<proteinExistence type="predicted"/>
<accession>D1NVX5</accession>
<dbReference type="NCBIfam" id="NF041390">
    <property type="entry name" value="TadE_Rv3655c"/>
    <property type="match status" value="1"/>
</dbReference>
<sequence>MLREWFNAHDDGAATAEFACVLPVVVVLAVSLLYVARASVVSLSCQDAAASAARALVVEGDDAQGRAVMAARQAAGDDVRVTVGASTGGTQVTVSCAVVPDPLGVLPTRVQGKAVAVKEP</sequence>
<dbReference type="OrthoDB" id="3239667at2"/>
<organism evidence="3 5">
    <name type="scientific">Bifidobacterium gallicum DSM 20093 = LMG 11596</name>
    <dbReference type="NCBI Taxonomy" id="561180"/>
    <lineage>
        <taxon>Bacteria</taxon>
        <taxon>Bacillati</taxon>
        <taxon>Actinomycetota</taxon>
        <taxon>Actinomycetes</taxon>
        <taxon>Bifidobacteriales</taxon>
        <taxon>Bifidobacteriaceae</taxon>
        <taxon>Bifidobacterium</taxon>
    </lineage>
</organism>
<dbReference type="STRING" id="561180.BIFGAL_04019"/>
<gene>
    <name evidence="4" type="ORF">BGLCM_0012</name>
    <name evidence="3" type="ORF">BIFGAL_04019</name>
</gene>
<feature type="transmembrane region" description="Helical" evidence="1">
    <location>
        <begin position="12"/>
        <end position="36"/>
    </location>
</feature>
<evidence type="ECO:0000313" key="6">
    <source>
        <dbReference type="Proteomes" id="UP000029074"/>
    </source>
</evidence>
<name>D1NVX5_9BIFI</name>
<evidence type="ECO:0000256" key="1">
    <source>
        <dbReference type="SAM" id="Phobius"/>
    </source>
</evidence>
<keyword evidence="1" id="KW-0812">Transmembrane</keyword>
<dbReference type="RefSeq" id="WP_006295472.1">
    <property type="nucleotide sequence ID" value="NZ_ABXB03000004.1"/>
</dbReference>
<feature type="domain" description="TadE-like" evidence="2">
    <location>
        <begin position="12"/>
        <end position="54"/>
    </location>
</feature>
<comment type="caution">
    <text evidence="3">The sequence shown here is derived from an EMBL/GenBank/DDBJ whole genome shotgun (WGS) entry which is preliminary data.</text>
</comment>
<reference evidence="4 6" key="2">
    <citation type="submission" date="2014-03" db="EMBL/GenBank/DDBJ databases">
        <title>Genomics of Bifidobacteria.</title>
        <authorList>
            <person name="Ventura M."/>
            <person name="Milani C."/>
            <person name="Lugli G.A."/>
        </authorList>
    </citation>
    <scope>NUCLEOTIDE SEQUENCE [LARGE SCALE GENOMIC DNA]</scope>
    <source>
        <strain evidence="4 6">LMG 11596</strain>
    </source>
</reference>